<name>A0ABU9C7X4_9BURK</name>
<reference evidence="5 6" key="1">
    <citation type="submission" date="2024-04" db="EMBL/GenBank/DDBJ databases">
        <title>Novel species of the genus Ideonella isolated from streams.</title>
        <authorList>
            <person name="Lu H."/>
        </authorList>
    </citation>
    <scope>NUCLEOTIDE SEQUENCE [LARGE SCALE GENOMIC DNA]</scope>
    <source>
        <strain evidence="5 6">LYT19W</strain>
    </source>
</reference>
<dbReference type="PIRSF" id="PIRSF000105">
    <property type="entry name" value="HCDH"/>
    <property type="match status" value="1"/>
</dbReference>
<dbReference type="InterPro" id="IPR013328">
    <property type="entry name" value="6PGD_dom2"/>
</dbReference>
<dbReference type="InterPro" id="IPR008927">
    <property type="entry name" value="6-PGluconate_DH-like_C_sf"/>
</dbReference>
<dbReference type="InterPro" id="IPR006108">
    <property type="entry name" value="3HC_DH_C"/>
</dbReference>
<keyword evidence="6" id="KW-1185">Reference proteome</keyword>
<dbReference type="Proteomes" id="UP001379945">
    <property type="component" value="Unassembled WGS sequence"/>
</dbReference>
<feature type="domain" description="3-hydroxyacyl-CoA dehydrogenase NAD binding" evidence="4">
    <location>
        <begin position="14"/>
        <end position="183"/>
    </location>
</feature>
<sequence>MSNWTSNPLGMPAVVVGGGTMGADVAVVLARGGCHVTVVEPHTERHERLVAHGLAELAAAGVITAPSLACVASLDDVDWADVGLVVECITERLADKQALFARLDKLAPPGAVLTSNSSGIPISRICQGLPGRARMLGLHFFMPAHLVPLVEVVMGEASDPAAARAVFDLMRACGSVPVMVRKDLPGFLANRLQHALAREAFALIDQGVASADDVDAAVRFGFGFRFLAAGPVLQRDHAGLDVHCAAASTIYPSLNNSAEPAQVLQAAVAAGRVGMKAGAGFHDWPDATRATERARYDSLLRAGLALLSPELPRAAGVGPSPAPAPVFSSDTATPGPAPAPQP</sequence>
<proteinExistence type="predicted"/>
<dbReference type="InterPro" id="IPR022694">
    <property type="entry name" value="3-OHacyl-CoA_DH"/>
</dbReference>
<dbReference type="Pfam" id="PF02737">
    <property type="entry name" value="3HCDH_N"/>
    <property type="match status" value="1"/>
</dbReference>
<dbReference type="Pfam" id="PF00725">
    <property type="entry name" value="3HCDH"/>
    <property type="match status" value="1"/>
</dbReference>
<dbReference type="InterPro" id="IPR006176">
    <property type="entry name" value="3-OHacyl-CoA_DH_NAD-bd"/>
</dbReference>
<keyword evidence="1" id="KW-0560">Oxidoreductase</keyword>
<organism evidence="5 6">
    <name type="scientific">Ideonella margarita</name>
    <dbReference type="NCBI Taxonomy" id="2984191"/>
    <lineage>
        <taxon>Bacteria</taxon>
        <taxon>Pseudomonadati</taxon>
        <taxon>Pseudomonadota</taxon>
        <taxon>Betaproteobacteria</taxon>
        <taxon>Burkholderiales</taxon>
        <taxon>Sphaerotilaceae</taxon>
        <taxon>Ideonella</taxon>
    </lineage>
</organism>
<dbReference type="RefSeq" id="WP_341400293.1">
    <property type="nucleotide sequence ID" value="NZ_JBBUTI010000012.1"/>
</dbReference>
<evidence type="ECO:0000313" key="5">
    <source>
        <dbReference type="EMBL" id="MEK8047980.1"/>
    </source>
</evidence>
<dbReference type="Gene3D" id="1.10.1040.10">
    <property type="entry name" value="N-(1-d-carboxylethyl)-l-norvaline Dehydrogenase, domain 2"/>
    <property type="match status" value="1"/>
</dbReference>
<dbReference type="SUPFAM" id="SSF51735">
    <property type="entry name" value="NAD(P)-binding Rossmann-fold domains"/>
    <property type="match status" value="1"/>
</dbReference>
<feature type="region of interest" description="Disordered" evidence="2">
    <location>
        <begin position="312"/>
        <end position="342"/>
    </location>
</feature>
<comment type="caution">
    <text evidence="5">The sequence shown here is derived from an EMBL/GenBank/DDBJ whole genome shotgun (WGS) entry which is preliminary data.</text>
</comment>
<dbReference type="Gene3D" id="3.40.50.720">
    <property type="entry name" value="NAD(P)-binding Rossmann-like Domain"/>
    <property type="match status" value="1"/>
</dbReference>
<dbReference type="SUPFAM" id="SSF48179">
    <property type="entry name" value="6-phosphogluconate dehydrogenase C-terminal domain-like"/>
    <property type="match status" value="1"/>
</dbReference>
<feature type="domain" description="3-hydroxyacyl-CoA dehydrogenase C-terminal" evidence="3">
    <location>
        <begin position="186"/>
        <end position="284"/>
    </location>
</feature>
<evidence type="ECO:0000256" key="2">
    <source>
        <dbReference type="SAM" id="MobiDB-lite"/>
    </source>
</evidence>
<dbReference type="EMBL" id="JBBUTI010000012">
    <property type="protein sequence ID" value="MEK8047980.1"/>
    <property type="molecule type" value="Genomic_DNA"/>
</dbReference>
<gene>
    <name evidence="5" type="ORF">AACH00_16595</name>
</gene>
<dbReference type="PANTHER" id="PTHR48075">
    <property type="entry name" value="3-HYDROXYACYL-COA DEHYDROGENASE FAMILY PROTEIN"/>
    <property type="match status" value="1"/>
</dbReference>
<evidence type="ECO:0000259" key="4">
    <source>
        <dbReference type="Pfam" id="PF02737"/>
    </source>
</evidence>
<evidence type="ECO:0000256" key="1">
    <source>
        <dbReference type="ARBA" id="ARBA00023002"/>
    </source>
</evidence>
<dbReference type="InterPro" id="IPR036291">
    <property type="entry name" value="NAD(P)-bd_dom_sf"/>
</dbReference>
<evidence type="ECO:0000313" key="6">
    <source>
        <dbReference type="Proteomes" id="UP001379945"/>
    </source>
</evidence>
<accession>A0ABU9C7X4</accession>
<dbReference type="PANTHER" id="PTHR48075:SF5">
    <property type="entry name" value="3-HYDROXYBUTYRYL-COA DEHYDROGENASE"/>
    <property type="match status" value="1"/>
</dbReference>
<evidence type="ECO:0000259" key="3">
    <source>
        <dbReference type="Pfam" id="PF00725"/>
    </source>
</evidence>
<protein>
    <submittedName>
        <fullName evidence="5">3-hydroxyacyl-CoA dehydrogenase NAD-binding domain-containing protein</fullName>
    </submittedName>
</protein>